<dbReference type="AlphaFoldDB" id="A0A1T4PRB0"/>
<dbReference type="Proteomes" id="UP000190092">
    <property type="component" value="Unassembled WGS sequence"/>
</dbReference>
<name>A0A1T4PRB0_9HYPH</name>
<evidence type="ECO:0000256" key="6">
    <source>
        <dbReference type="SAM" id="Phobius"/>
    </source>
</evidence>
<dbReference type="PANTHER" id="PTHR39087">
    <property type="entry name" value="UPF0104 MEMBRANE PROTEIN MJ1595"/>
    <property type="match status" value="1"/>
</dbReference>
<evidence type="ECO:0008006" key="9">
    <source>
        <dbReference type="Google" id="ProtNLM"/>
    </source>
</evidence>
<evidence type="ECO:0000256" key="3">
    <source>
        <dbReference type="ARBA" id="ARBA00022692"/>
    </source>
</evidence>
<dbReference type="PANTHER" id="PTHR39087:SF2">
    <property type="entry name" value="UPF0104 MEMBRANE PROTEIN MJ1595"/>
    <property type="match status" value="1"/>
</dbReference>
<evidence type="ECO:0000256" key="5">
    <source>
        <dbReference type="ARBA" id="ARBA00023136"/>
    </source>
</evidence>
<evidence type="ECO:0000313" key="8">
    <source>
        <dbReference type="Proteomes" id="UP000190092"/>
    </source>
</evidence>
<evidence type="ECO:0000256" key="2">
    <source>
        <dbReference type="ARBA" id="ARBA00022475"/>
    </source>
</evidence>
<feature type="transmembrane region" description="Helical" evidence="6">
    <location>
        <begin position="137"/>
        <end position="160"/>
    </location>
</feature>
<keyword evidence="2" id="KW-1003">Cell membrane</keyword>
<evidence type="ECO:0000313" key="7">
    <source>
        <dbReference type="EMBL" id="SJZ94073.1"/>
    </source>
</evidence>
<dbReference type="Pfam" id="PF03706">
    <property type="entry name" value="LPG_synthase_TM"/>
    <property type="match status" value="1"/>
</dbReference>
<organism evidence="7 8">
    <name type="scientific">Enhydrobacter aerosaccus</name>
    <dbReference type="NCBI Taxonomy" id="225324"/>
    <lineage>
        <taxon>Bacteria</taxon>
        <taxon>Pseudomonadati</taxon>
        <taxon>Pseudomonadota</taxon>
        <taxon>Alphaproteobacteria</taxon>
        <taxon>Hyphomicrobiales</taxon>
        <taxon>Enhydrobacter</taxon>
    </lineage>
</organism>
<gene>
    <name evidence="7" type="ORF">SAMN02745126_02976</name>
</gene>
<protein>
    <recommendedName>
        <fullName evidence="9">Lysylphosphatidylglycerol synthase TM region</fullName>
    </recommendedName>
</protein>
<feature type="transmembrane region" description="Helical" evidence="6">
    <location>
        <begin position="274"/>
        <end position="298"/>
    </location>
</feature>
<keyword evidence="3 6" id="KW-0812">Transmembrane</keyword>
<reference evidence="8" key="1">
    <citation type="submission" date="2017-02" db="EMBL/GenBank/DDBJ databases">
        <authorList>
            <person name="Varghese N."/>
            <person name="Submissions S."/>
        </authorList>
    </citation>
    <scope>NUCLEOTIDE SEQUENCE [LARGE SCALE GENOMIC DNA]</scope>
    <source>
        <strain evidence="8">ATCC 27094</strain>
    </source>
</reference>
<feature type="transmembrane region" description="Helical" evidence="6">
    <location>
        <begin position="204"/>
        <end position="225"/>
    </location>
</feature>
<evidence type="ECO:0000256" key="1">
    <source>
        <dbReference type="ARBA" id="ARBA00004651"/>
    </source>
</evidence>
<feature type="transmembrane region" description="Helical" evidence="6">
    <location>
        <begin position="105"/>
        <end position="131"/>
    </location>
</feature>
<proteinExistence type="predicted"/>
<evidence type="ECO:0000256" key="4">
    <source>
        <dbReference type="ARBA" id="ARBA00022989"/>
    </source>
</evidence>
<sequence>MAPGLIAVVLHYGSLAKFAELARNAHPGWLLPALGAQIGTYVFAALSWRQVLHRAGERRPFRTLFRLSVAKLYTDQAIPTGGVSGSILVMKALNRRGLSNSIGMAALLVSMVTHYAADVVAAITALGLLWLHQDADLAALGLVSAFVVVEIAIPVAVLWAKSRASDGQLPAWITRLPVTEDAIEAVAAAPDELLRDPRLIAETFLCQLAIILLDSLTLWLVSRAISAPIDYWMAFCGYTIGDAVAMVAPSPLGLGTFEAGTTGTLALLGMPVEAALSATILLRGLTFWLPMIPGLWIARHEVSRL</sequence>
<dbReference type="STRING" id="225324.SAMN02745126_02976"/>
<keyword evidence="4 6" id="KW-1133">Transmembrane helix</keyword>
<dbReference type="EMBL" id="FUWJ01000002">
    <property type="protein sequence ID" value="SJZ94073.1"/>
    <property type="molecule type" value="Genomic_DNA"/>
</dbReference>
<dbReference type="InterPro" id="IPR022791">
    <property type="entry name" value="L-PG_synthase/AglD"/>
</dbReference>
<keyword evidence="8" id="KW-1185">Reference proteome</keyword>
<dbReference type="GO" id="GO:0005886">
    <property type="term" value="C:plasma membrane"/>
    <property type="evidence" value="ECO:0007669"/>
    <property type="project" value="UniProtKB-SubCell"/>
</dbReference>
<accession>A0A1T4PRB0</accession>
<comment type="subcellular location">
    <subcellularLocation>
        <location evidence="1">Cell membrane</location>
        <topology evidence="1">Multi-pass membrane protein</topology>
    </subcellularLocation>
</comment>
<keyword evidence="5 6" id="KW-0472">Membrane</keyword>